<accession>K5WBI3</accession>
<proteinExistence type="predicted"/>
<reference evidence="4 5" key="1">
    <citation type="journal article" date="2012" name="BMC Genomics">
        <title>Comparative genomics of the white-rot fungi, Phanerochaete carnosa and P. chrysosporium, to elucidate the genetic basis of the distinct wood types they colonize.</title>
        <authorList>
            <person name="Suzuki H."/>
            <person name="MacDonald J."/>
            <person name="Syed K."/>
            <person name="Salamov A."/>
            <person name="Hori C."/>
            <person name="Aerts A."/>
            <person name="Henrissat B."/>
            <person name="Wiebenga A."/>
            <person name="vanKuyk P.A."/>
            <person name="Barry K."/>
            <person name="Lindquist E."/>
            <person name="LaButti K."/>
            <person name="Lapidus A."/>
            <person name="Lucas S."/>
            <person name="Coutinho P."/>
            <person name="Gong Y."/>
            <person name="Samejima M."/>
            <person name="Mahadevan R."/>
            <person name="Abou-Zaid M."/>
            <person name="de Vries R.P."/>
            <person name="Igarashi K."/>
            <person name="Yadav J.S."/>
            <person name="Grigoriev I.V."/>
            <person name="Master E.R."/>
        </authorList>
    </citation>
    <scope>NUCLEOTIDE SEQUENCE [LARGE SCALE GENOMIC DNA]</scope>
    <source>
        <strain evidence="4 5">HHB-10118-sp</strain>
    </source>
</reference>
<dbReference type="HOGENOM" id="CLU_000288_57_36_1"/>
<evidence type="ECO:0000313" key="5">
    <source>
        <dbReference type="Proteomes" id="UP000008370"/>
    </source>
</evidence>
<dbReference type="EMBL" id="JH930471">
    <property type="protein sequence ID" value="EKM56580.1"/>
    <property type="molecule type" value="Genomic_DNA"/>
</dbReference>
<keyword evidence="1 3" id="KW-0853">WD repeat</keyword>
<dbReference type="Gene3D" id="2.130.10.10">
    <property type="entry name" value="YVTN repeat-like/Quinoprotein amine dehydrogenase"/>
    <property type="match status" value="2"/>
</dbReference>
<dbReference type="InParanoid" id="K5WBI3"/>
<dbReference type="Pfam" id="PF00400">
    <property type="entry name" value="WD40"/>
    <property type="match status" value="2"/>
</dbReference>
<dbReference type="InterPro" id="IPR015943">
    <property type="entry name" value="WD40/YVTN_repeat-like_dom_sf"/>
</dbReference>
<dbReference type="PROSITE" id="PS00678">
    <property type="entry name" value="WD_REPEATS_1"/>
    <property type="match status" value="1"/>
</dbReference>
<evidence type="ECO:0000256" key="3">
    <source>
        <dbReference type="PROSITE-ProRule" id="PRU00221"/>
    </source>
</evidence>
<name>K5WBI3_PHACS</name>
<keyword evidence="5" id="KW-1185">Reference proteome</keyword>
<organism evidence="4 5">
    <name type="scientific">Phanerochaete carnosa (strain HHB-10118-sp)</name>
    <name type="common">White-rot fungus</name>
    <name type="synonym">Peniophora carnosa</name>
    <dbReference type="NCBI Taxonomy" id="650164"/>
    <lineage>
        <taxon>Eukaryota</taxon>
        <taxon>Fungi</taxon>
        <taxon>Dikarya</taxon>
        <taxon>Basidiomycota</taxon>
        <taxon>Agaricomycotina</taxon>
        <taxon>Agaricomycetes</taxon>
        <taxon>Polyporales</taxon>
        <taxon>Phanerochaetaceae</taxon>
        <taxon>Phanerochaete</taxon>
    </lineage>
</organism>
<feature type="repeat" description="WD" evidence="3">
    <location>
        <begin position="510"/>
        <end position="551"/>
    </location>
</feature>
<dbReference type="PROSITE" id="PS50294">
    <property type="entry name" value="WD_REPEATS_REGION"/>
    <property type="match status" value="1"/>
</dbReference>
<dbReference type="Proteomes" id="UP000008370">
    <property type="component" value="Unassembled WGS sequence"/>
</dbReference>
<sequence length="811" mass="88653">MFFLRRPLSAPDEIYSSCLSTLHEGHALWYPEPHASGEPQIGDVGFIRTGAFIRLFNLDTSAPGKKVVEWDTPFEITEPLPQGMLKVDPRRRPLVPAHYRSHGVESRQAHASAGIAAGTNVSVALSAEYTCKAAQGAVLALKSEADAESIYDNLALKEYILRHHDEWYTYARGILRHDVKREDIVMIIGWVKTEADWAAAVFSNTSTSSSVSIEGRGGGVAGMGMGTSHTSSVTGPTMQRQGENYLANAPGPVPAVPKRDQSALVKRYKVRKWLGVVKRVVAGGGYHRLPDGGDERGGSAEEGISAQEMGDVDEKSILDMWNEVLTKHQSKVPDPLNVLLDYIHEVCPLNSLSHCTTGVETAIASDDDVWSIVGGKSVIDFASYLRRIQPPVHIDGAVGSLCMEDVISHKRASAFSRQNITWSDLAEWPDAALDGADRLEDGRAFTSPLDAEPRPLNLKRVTFNDPQDPSRDCYRFALSADGKLLAASFGSIDILVWRLSDGLLVQRLHHQGHRSNVITLSFSPIDYNLVSGSSDGTVIVWDTRRGRVLLHLEGHSAQVNGIAYTADGALIATGPCDRGSRSDKSVKVWDTSSGACLHSFSVGNDVDELTFSPDSTRLYVRLTTSCVIYDIHTYARTATLQHIAGEVLLSLMSHQGDRIVTGPTSDHPGQVKIWNAVTGEELLTIDHPKKLSEPVAFSPDGSEVVVGCPAKTAAVTYDSRTGHLRHVFKLAKPARHAIYSPDGDCVAFGAEYGDLEVYDAKSGTFLVRFDEHEGSERLYEMRFLSDSQSLLARFSNGPLVLYNIQDVLRMR</sequence>
<dbReference type="InterPro" id="IPR011047">
    <property type="entry name" value="Quinoprotein_ADH-like_sf"/>
</dbReference>
<dbReference type="STRING" id="650164.K5WBI3"/>
<dbReference type="RefSeq" id="XP_007394425.1">
    <property type="nucleotide sequence ID" value="XM_007394363.1"/>
</dbReference>
<evidence type="ECO:0000256" key="1">
    <source>
        <dbReference type="ARBA" id="ARBA00022574"/>
    </source>
</evidence>
<evidence type="ECO:0000256" key="2">
    <source>
        <dbReference type="ARBA" id="ARBA00022737"/>
    </source>
</evidence>
<dbReference type="PROSITE" id="PS50082">
    <property type="entry name" value="WD_REPEATS_2"/>
    <property type="match status" value="2"/>
</dbReference>
<keyword evidence="2" id="KW-0677">Repeat</keyword>
<dbReference type="AlphaFoldDB" id="K5WBI3"/>
<dbReference type="PANTHER" id="PTHR19848">
    <property type="entry name" value="WD40 REPEAT PROTEIN"/>
    <property type="match status" value="1"/>
</dbReference>
<dbReference type="OrthoDB" id="3222453at2759"/>
<dbReference type="InterPro" id="IPR019775">
    <property type="entry name" value="WD40_repeat_CS"/>
</dbReference>
<dbReference type="InterPro" id="IPR001680">
    <property type="entry name" value="WD40_rpt"/>
</dbReference>
<dbReference type="SUPFAM" id="SSF50998">
    <property type="entry name" value="Quinoprotein alcohol dehydrogenase-like"/>
    <property type="match status" value="1"/>
</dbReference>
<dbReference type="SMART" id="SM00320">
    <property type="entry name" value="WD40"/>
    <property type="match status" value="5"/>
</dbReference>
<dbReference type="GeneID" id="18908517"/>
<dbReference type="KEGG" id="pco:PHACADRAFT_141343"/>
<dbReference type="FunCoup" id="K5WBI3">
    <property type="interactions" value="164"/>
</dbReference>
<feature type="repeat" description="WD" evidence="3">
    <location>
        <begin position="552"/>
        <end position="599"/>
    </location>
</feature>
<gene>
    <name evidence="4" type="ORF">PHACADRAFT_141343</name>
</gene>
<dbReference type="PANTHER" id="PTHR19848:SF8">
    <property type="entry name" value="F-BOX AND WD REPEAT DOMAIN CONTAINING 7"/>
    <property type="match status" value="1"/>
</dbReference>
<evidence type="ECO:0000313" key="4">
    <source>
        <dbReference type="EMBL" id="EKM56580.1"/>
    </source>
</evidence>
<protein>
    <submittedName>
        <fullName evidence="4">Uncharacterized protein</fullName>
    </submittedName>
</protein>